<dbReference type="Proteomes" id="UP001139534">
    <property type="component" value="Unassembled WGS sequence"/>
</dbReference>
<sequence length="388" mass="43536">MTSLPPKIIILYASYGDGHYQASKAVEASLRSRGVTDVMLLDLMAEAHPLINGLTRFVYMQSFKTIPSLYGWVYNATKELPQEAPLLEVINSFGANKLQQTLRETRPDLIIHTFPQLALPRLLKKTGQSLPLANIVTDFDLHGRWIHAGVDRYYVATDDMKAEMMNRGIPEDRIRVSGIPVKPEFARHSKPSDGFLPEFLQGLVSESSVGKLTVLLMAGAYGSMQGVREVIERLLALGRYRIIAVCGRNRELYRGLQEQLRPHPDVHLMGYVEQVAELMRSSDCIVTKPGGITLSEALACKLPMFIYRPVPGQELNNARYLAQKGVASISRTPAELAQEIDELFGDESRLTEIRQKIENLRRPEAAEVIAEDLLQQWFAPKRAELVLT</sequence>
<keyword evidence="7" id="KW-1185">Reference proteome</keyword>
<evidence type="ECO:0000259" key="4">
    <source>
        <dbReference type="Pfam" id="PF00534"/>
    </source>
</evidence>
<dbReference type="EC" id="2.4.-.-" evidence="6"/>
<dbReference type="GO" id="GO:0016758">
    <property type="term" value="F:hexosyltransferase activity"/>
    <property type="evidence" value="ECO:0007669"/>
    <property type="project" value="InterPro"/>
</dbReference>
<feature type="domain" description="Diacylglycerol glucosyltransferase N-terminal" evidence="5">
    <location>
        <begin position="19"/>
        <end position="181"/>
    </location>
</feature>
<comment type="caution">
    <text evidence="6">The sequence shown here is derived from an EMBL/GenBank/DDBJ whole genome shotgun (WGS) entry which is preliminary data.</text>
</comment>
<dbReference type="Gene3D" id="3.40.50.2000">
    <property type="entry name" value="Glycogen Phosphorylase B"/>
    <property type="match status" value="1"/>
</dbReference>
<organism evidence="6 7">
    <name type="scientific">Paenibacillus mellifer</name>
    <dbReference type="NCBI Taxonomy" id="2937794"/>
    <lineage>
        <taxon>Bacteria</taxon>
        <taxon>Bacillati</taxon>
        <taxon>Bacillota</taxon>
        <taxon>Bacilli</taxon>
        <taxon>Bacillales</taxon>
        <taxon>Paenibacillaceae</taxon>
        <taxon>Paenibacillus</taxon>
    </lineage>
</organism>
<dbReference type="AlphaFoldDB" id="A0A9X2BU09"/>
<dbReference type="SUPFAM" id="SSF53756">
    <property type="entry name" value="UDP-Glycosyltransferase/glycogen phosphorylase"/>
    <property type="match status" value="1"/>
</dbReference>
<dbReference type="InterPro" id="IPR050519">
    <property type="entry name" value="Glycosyltransf_28_UgtP"/>
</dbReference>
<dbReference type="InterPro" id="IPR009695">
    <property type="entry name" value="Diacylglyc_glucosyltr_N"/>
</dbReference>
<protein>
    <submittedName>
        <fullName evidence="6">Glycosyltransferase</fullName>
        <ecNumber evidence="6">2.4.-.-</ecNumber>
    </submittedName>
</protein>
<comment type="similarity">
    <text evidence="1">Belongs to the glycosyltransferase 28 family.</text>
</comment>
<evidence type="ECO:0000259" key="5">
    <source>
        <dbReference type="Pfam" id="PF06925"/>
    </source>
</evidence>
<keyword evidence="2 6" id="KW-0328">Glycosyltransferase</keyword>
<evidence type="ECO:0000313" key="7">
    <source>
        <dbReference type="Proteomes" id="UP001139534"/>
    </source>
</evidence>
<dbReference type="Pfam" id="PF06925">
    <property type="entry name" value="MGDG_synth"/>
    <property type="match status" value="1"/>
</dbReference>
<evidence type="ECO:0000313" key="6">
    <source>
        <dbReference type="EMBL" id="MCK8490040.1"/>
    </source>
</evidence>
<feature type="domain" description="Glycosyl transferase family 1" evidence="4">
    <location>
        <begin position="210"/>
        <end position="356"/>
    </location>
</feature>
<accession>A0A9X2BU09</accession>
<dbReference type="PANTHER" id="PTHR43025">
    <property type="entry name" value="MONOGALACTOSYLDIACYLGLYCEROL SYNTHASE"/>
    <property type="match status" value="1"/>
</dbReference>
<evidence type="ECO:0000256" key="1">
    <source>
        <dbReference type="ARBA" id="ARBA00006962"/>
    </source>
</evidence>
<gene>
    <name evidence="6" type="ORF">M0651_23025</name>
</gene>
<dbReference type="InterPro" id="IPR001296">
    <property type="entry name" value="Glyco_trans_1"/>
</dbReference>
<name>A0A9X2BU09_9BACL</name>
<dbReference type="PANTHER" id="PTHR43025:SF3">
    <property type="entry name" value="MONOGALACTOSYLDIACYLGLYCEROL SYNTHASE 1, CHLOROPLASTIC"/>
    <property type="match status" value="1"/>
</dbReference>
<reference evidence="6" key="1">
    <citation type="submission" date="2022-04" db="EMBL/GenBank/DDBJ databases">
        <authorList>
            <person name="Seo M.-J."/>
        </authorList>
    </citation>
    <scope>NUCLEOTIDE SEQUENCE</scope>
    <source>
        <strain evidence="6">MBLB2552</strain>
    </source>
</reference>
<evidence type="ECO:0000256" key="2">
    <source>
        <dbReference type="ARBA" id="ARBA00022676"/>
    </source>
</evidence>
<dbReference type="GO" id="GO:0016020">
    <property type="term" value="C:membrane"/>
    <property type="evidence" value="ECO:0007669"/>
    <property type="project" value="GOC"/>
</dbReference>
<dbReference type="GO" id="GO:0009247">
    <property type="term" value="P:glycolipid biosynthetic process"/>
    <property type="evidence" value="ECO:0007669"/>
    <property type="project" value="InterPro"/>
</dbReference>
<dbReference type="Pfam" id="PF00534">
    <property type="entry name" value="Glycos_transf_1"/>
    <property type="match status" value="1"/>
</dbReference>
<dbReference type="EMBL" id="JALPRK010000036">
    <property type="protein sequence ID" value="MCK8490040.1"/>
    <property type="molecule type" value="Genomic_DNA"/>
</dbReference>
<evidence type="ECO:0000256" key="3">
    <source>
        <dbReference type="ARBA" id="ARBA00022679"/>
    </source>
</evidence>
<dbReference type="RefSeq" id="WP_248554009.1">
    <property type="nucleotide sequence ID" value="NZ_JALPRK010000036.1"/>
</dbReference>
<proteinExistence type="inferred from homology"/>
<keyword evidence="3 6" id="KW-0808">Transferase</keyword>